<evidence type="ECO:0000256" key="3">
    <source>
        <dbReference type="ARBA" id="ARBA00023306"/>
    </source>
</evidence>
<organism evidence="5 6">
    <name type="scientific">Araneus ventricosus</name>
    <name type="common">Orbweaver spider</name>
    <name type="synonym">Epeira ventricosa</name>
    <dbReference type="NCBI Taxonomy" id="182803"/>
    <lineage>
        <taxon>Eukaryota</taxon>
        <taxon>Metazoa</taxon>
        <taxon>Ecdysozoa</taxon>
        <taxon>Arthropoda</taxon>
        <taxon>Chelicerata</taxon>
        <taxon>Arachnida</taxon>
        <taxon>Araneae</taxon>
        <taxon>Araneomorphae</taxon>
        <taxon>Entelegynae</taxon>
        <taxon>Araneoidea</taxon>
        <taxon>Araneidae</taxon>
        <taxon>Araneus</taxon>
    </lineage>
</organism>
<dbReference type="GO" id="GO:0007091">
    <property type="term" value="P:metaphase/anaphase transition of mitotic cell cycle"/>
    <property type="evidence" value="ECO:0007669"/>
    <property type="project" value="TreeGrafter"/>
</dbReference>
<keyword evidence="1" id="KW-0132">Cell division</keyword>
<name>A0A4Y2C8X7_ARAVE</name>
<dbReference type="GO" id="GO:0031145">
    <property type="term" value="P:anaphase-promoting complex-dependent catabolic process"/>
    <property type="evidence" value="ECO:0007669"/>
    <property type="project" value="TreeGrafter"/>
</dbReference>
<comment type="caution">
    <text evidence="5">The sequence shown here is derived from an EMBL/GenBank/DDBJ whole genome shotgun (WGS) entry which is preliminary data.</text>
</comment>
<reference evidence="5 6" key="1">
    <citation type="journal article" date="2019" name="Sci. Rep.">
        <title>Orb-weaving spider Araneus ventricosus genome elucidates the spidroin gene catalogue.</title>
        <authorList>
            <person name="Kono N."/>
            <person name="Nakamura H."/>
            <person name="Ohtoshi R."/>
            <person name="Moran D.A.P."/>
            <person name="Shinohara A."/>
            <person name="Yoshida Y."/>
            <person name="Fujiwara M."/>
            <person name="Mori M."/>
            <person name="Tomita M."/>
            <person name="Arakawa K."/>
        </authorList>
    </citation>
    <scope>NUCLEOTIDE SEQUENCE [LARGE SCALE GENOMIC DNA]</scope>
</reference>
<dbReference type="GO" id="GO:0070979">
    <property type="term" value="P:protein K11-linked ubiquitination"/>
    <property type="evidence" value="ECO:0007669"/>
    <property type="project" value="TreeGrafter"/>
</dbReference>
<dbReference type="EMBL" id="BGPR01000155">
    <property type="protein sequence ID" value="GBM00208.1"/>
    <property type="molecule type" value="Genomic_DNA"/>
</dbReference>
<protein>
    <submittedName>
        <fullName evidence="5">Anaphase-promoting complex subunit 1</fullName>
    </submittedName>
</protein>
<gene>
    <name evidence="5" type="primary">Anapc1_1</name>
    <name evidence="5" type="ORF">AVEN_32570_1</name>
</gene>
<keyword evidence="2" id="KW-0498">Mitosis</keyword>
<dbReference type="Pfam" id="PF12859">
    <property type="entry name" value="ANAPC1"/>
    <property type="match status" value="1"/>
</dbReference>
<dbReference type="PANTHER" id="PTHR12827">
    <property type="entry name" value="MEIOTIC CHECKPOINT REGULATOR TSG24 FAMILY MEMBER"/>
    <property type="match status" value="1"/>
</dbReference>
<dbReference type="PANTHER" id="PTHR12827:SF3">
    <property type="entry name" value="ANAPHASE-PROMOTING COMPLEX SUBUNIT 1"/>
    <property type="match status" value="1"/>
</dbReference>
<evidence type="ECO:0000313" key="5">
    <source>
        <dbReference type="EMBL" id="GBM00208.1"/>
    </source>
</evidence>
<dbReference type="GO" id="GO:0051301">
    <property type="term" value="P:cell division"/>
    <property type="evidence" value="ECO:0007669"/>
    <property type="project" value="UniProtKB-KW"/>
</dbReference>
<accession>A0A4Y2C8X7</accession>
<evidence type="ECO:0000313" key="6">
    <source>
        <dbReference type="Proteomes" id="UP000499080"/>
    </source>
</evidence>
<evidence type="ECO:0000256" key="2">
    <source>
        <dbReference type="ARBA" id="ARBA00022776"/>
    </source>
</evidence>
<dbReference type="OrthoDB" id="26401at2759"/>
<dbReference type="GO" id="GO:0005680">
    <property type="term" value="C:anaphase-promoting complex"/>
    <property type="evidence" value="ECO:0007669"/>
    <property type="project" value="InterPro"/>
</dbReference>
<dbReference type="InterPro" id="IPR049255">
    <property type="entry name" value="Apc1_N"/>
</dbReference>
<keyword evidence="6" id="KW-1185">Reference proteome</keyword>
<feature type="domain" description="Anaphase-promoting complex subunit 1 N-terminal" evidence="4">
    <location>
        <begin position="66"/>
        <end position="168"/>
    </location>
</feature>
<dbReference type="InterPro" id="IPR024990">
    <property type="entry name" value="Apc1"/>
</dbReference>
<dbReference type="Proteomes" id="UP000499080">
    <property type="component" value="Unassembled WGS sequence"/>
</dbReference>
<sequence length="211" mass="24013">MITAGEPQEFIPLGREHLKVHPGDVYLPTENVPAAPSTNDHSLTRDLLKALRGVTLKDQTEEHWFLKENPDDDSEEEFYWNGKTVIWSKSSGHGVRRVQKSFTMESNVLQVLWTEFRIRSCKPRIVDSAIEMEDAGHEALSGICIVENSALSVFATSGEDFIVTTPFQGSEKEVSKYPNKLKLEDISGYITTVYEGNWWLSYVLQKNEEFN</sequence>
<dbReference type="GO" id="GO:0060090">
    <property type="term" value="F:molecular adaptor activity"/>
    <property type="evidence" value="ECO:0007669"/>
    <property type="project" value="TreeGrafter"/>
</dbReference>
<proteinExistence type="predicted"/>
<dbReference type="AlphaFoldDB" id="A0A4Y2C8X7"/>
<keyword evidence="3" id="KW-0131">Cell cycle</keyword>
<evidence type="ECO:0000259" key="4">
    <source>
        <dbReference type="Pfam" id="PF12859"/>
    </source>
</evidence>
<evidence type="ECO:0000256" key="1">
    <source>
        <dbReference type="ARBA" id="ARBA00022618"/>
    </source>
</evidence>